<dbReference type="Proteomes" id="UP000220922">
    <property type="component" value="Unassembled WGS sequence"/>
</dbReference>
<name>A0A2H3KRM6_9CHLR</name>
<keyword evidence="5" id="KW-1185">Reference proteome</keyword>
<comment type="caution">
    <text evidence="4">The sequence shown here is derived from an EMBL/GenBank/DDBJ whole genome shotgun (WGS) entry which is preliminary data.</text>
</comment>
<keyword evidence="2" id="KW-0808">Transferase</keyword>
<accession>A0A2H3KRM6</accession>
<dbReference type="GO" id="GO:0032259">
    <property type="term" value="P:methylation"/>
    <property type="evidence" value="ECO:0007669"/>
    <property type="project" value="UniProtKB-KW"/>
</dbReference>
<organism evidence="4 5">
    <name type="scientific">Candidatus Chloroploca asiatica</name>
    <dbReference type="NCBI Taxonomy" id="1506545"/>
    <lineage>
        <taxon>Bacteria</taxon>
        <taxon>Bacillati</taxon>
        <taxon>Chloroflexota</taxon>
        <taxon>Chloroflexia</taxon>
        <taxon>Chloroflexales</taxon>
        <taxon>Chloroflexineae</taxon>
        <taxon>Oscillochloridaceae</taxon>
        <taxon>Candidatus Chloroploca</taxon>
    </lineage>
</organism>
<dbReference type="AlphaFoldDB" id="A0A2H3KRM6"/>
<evidence type="ECO:0000259" key="3">
    <source>
        <dbReference type="Pfam" id="PF01555"/>
    </source>
</evidence>
<feature type="domain" description="DNA methylase N-4/N-6" evidence="3">
    <location>
        <begin position="55"/>
        <end position="111"/>
    </location>
</feature>
<protein>
    <recommendedName>
        <fullName evidence="3">DNA methylase N-4/N-6 domain-containing protein</fullName>
    </recommendedName>
</protein>
<dbReference type="EMBL" id="LYXE01000014">
    <property type="protein sequence ID" value="PDW01143.1"/>
    <property type="molecule type" value="Genomic_DNA"/>
</dbReference>
<evidence type="ECO:0000256" key="2">
    <source>
        <dbReference type="ARBA" id="ARBA00022679"/>
    </source>
</evidence>
<evidence type="ECO:0000313" key="4">
    <source>
        <dbReference type="EMBL" id="PDW01143.1"/>
    </source>
</evidence>
<dbReference type="SUPFAM" id="SSF53335">
    <property type="entry name" value="S-adenosyl-L-methionine-dependent methyltransferases"/>
    <property type="match status" value="3"/>
</dbReference>
<sequence>MRFAENGETLFPEMEDETVIREIEAPYTISPIQTLSNLDWDFAKAKTTYLTHGIHPYPAKYIPQIPNALIQELSSVEETVADIFCGSGTTLVEALTLKRNAIGVDANPLACLISRAKTTRLAEGDAEVLRSLIERGIRQANSILAFSVPNLFNEEGFKSEAPRPEHKIIANWFEPYFIEELAEILSWCRGIASETAKTLALTAFSSIVVAVSKQESDTRYARVEKNLTHGEAFRKFARALNDILRFSEEYTEIVEPRFTCSIIPADILSKPDIGLVDLVVCSPPYPNAYSYHLYHASRMIWLGMDQPKFKQEEIGSHRKYSSKSIKGATIETFRQEMSIIFSWLKLHLRNGKYACFVIGDSTIKAQRYNNADVLIEAAQPYGFTEVARISRRMQDTKKAFNPAIGKIKDEYILILQKNRSISQ</sequence>
<evidence type="ECO:0000256" key="1">
    <source>
        <dbReference type="ARBA" id="ARBA00022603"/>
    </source>
</evidence>
<dbReference type="InterPro" id="IPR002941">
    <property type="entry name" value="DNA_methylase_N4/N6"/>
</dbReference>
<proteinExistence type="predicted"/>
<dbReference type="Pfam" id="PF01555">
    <property type="entry name" value="N6_N4_Mtase"/>
    <property type="match status" value="1"/>
</dbReference>
<reference evidence="4 5" key="1">
    <citation type="submission" date="2016-05" db="EMBL/GenBank/DDBJ databases">
        <authorList>
            <person name="Lavstsen T."/>
            <person name="Jespersen J.S."/>
        </authorList>
    </citation>
    <scope>NUCLEOTIDE SEQUENCE [LARGE SCALE GENOMIC DNA]</scope>
    <source>
        <strain evidence="4 5">B7-9</strain>
    </source>
</reference>
<dbReference type="GO" id="GO:0003677">
    <property type="term" value="F:DNA binding"/>
    <property type="evidence" value="ECO:0007669"/>
    <property type="project" value="InterPro"/>
</dbReference>
<keyword evidence="1" id="KW-0489">Methyltransferase</keyword>
<evidence type="ECO:0000313" key="5">
    <source>
        <dbReference type="Proteomes" id="UP000220922"/>
    </source>
</evidence>
<dbReference type="InterPro" id="IPR029063">
    <property type="entry name" value="SAM-dependent_MTases_sf"/>
</dbReference>
<dbReference type="REBASE" id="279092">
    <property type="entry name" value="M1.CasB79ORF21245P"/>
</dbReference>
<gene>
    <name evidence="4" type="ORF">A9Q02_21245</name>
</gene>
<dbReference type="Gene3D" id="3.40.50.150">
    <property type="entry name" value="Vaccinia Virus protein VP39"/>
    <property type="match status" value="2"/>
</dbReference>
<dbReference type="GO" id="GO:0008170">
    <property type="term" value="F:N-methyltransferase activity"/>
    <property type="evidence" value="ECO:0007669"/>
    <property type="project" value="InterPro"/>
</dbReference>